<dbReference type="PANTHER" id="PTHR31557">
    <property type="entry name" value="5C820-RELATED-RELATED"/>
    <property type="match status" value="1"/>
</dbReference>
<dbReference type="PANTHER" id="PTHR31557:SF0">
    <property type="entry name" value="5C820-RELATED"/>
    <property type="match status" value="1"/>
</dbReference>
<feature type="domain" description="Up-regulated in Daf-2" evidence="1">
    <location>
        <begin position="3"/>
        <end position="182"/>
    </location>
</feature>
<dbReference type="Proteomes" id="UP000218209">
    <property type="component" value="Unassembled WGS sequence"/>
</dbReference>
<dbReference type="Gene3D" id="2.60.40.3820">
    <property type="match status" value="2"/>
</dbReference>
<evidence type="ECO:0000313" key="2">
    <source>
        <dbReference type="EMBL" id="OSX71259.1"/>
    </source>
</evidence>
<accession>A0A1X6NRK7</accession>
<dbReference type="Pfam" id="PF18457">
    <property type="entry name" value="PUD1_2"/>
    <property type="match status" value="1"/>
</dbReference>
<dbReference type="AlphaFoldDB" id="A0A1X6NRK7"/>
<proteinExistence type="predicted"/>
<keyword evidence="3" id="KW-1185">Reference proteome</keyword>
<gene>
    <name evidence="2" type="ORF">BU14_0572s0008</name>
</gene>
<protein>
    <recommendedName>
        <fullName evidence="1">Up-regulated in Daf-2 domain-containing protein</fullName>
    </recommendedName>
</protein>
<evidence type="ECO:0000259" key="1">
    <source>
        <dbReference type="Pfam" id="PF18457"/>
    </source>
</evidence>
<sequence>MVTTRTAQAVVQNYTNVPIKSVSLVHKYSDNHKNLGKWPWLAHGESSTPLDVQYNTGAFTTGRDWWLVSWYSADYKTRYYSAPNNFRAGFDRLEQVAGPGLFDVISAAQTAASSAGTVVEVAATVATNVAAATVSGAFNGESTDGFKQHILRGEDANRVTEVALHADGSVHWRSASGNSATGWTSRIVS</sequence>
<organism evidence="2 3">
    <name type="scientific">Porphyra umbilicalis</name>
    <name type="common">Purple laver</name>
    <name type="synonym">Red alga</name>
    <dbReference type="NCBI Taxonomy" id="2786"/>
    <lineage>
        <taxon>Eukaryota</taxon>
        <taxon>Rhodophyta</taxon>
        <taxon>Bangiophyceae</taxon>
        <taxon>Bangiales</taxon>
        <taxon>Bangiaceae</taxon>
        <taxon>Porphyra</taxon>
    </lineage>
</organism>
<name>A0A1X6NRK7_PORUM</name>
<dbReference type="EMBL" id="KV919153">
    <property type="protein sequence ID" value="OSX71259.1"/>
    <property type="molecule type" value="Genomic_DNA"/>
</dbReference>
<dbReference type="InterPro" id="IPR041157">
    <property type="entry name" value="PUD1/2"/>
</dbReference>
<dbReference type="OrthoDB" id="5785880at2759"/>
<evidence type="ECO:0000313" key="3">
    <source>
        <dbReference type="Proteomes" id="UP000218209"/>
    </source>
</evidence>
<reference evidence="2 3" key="1">
    <citation type="submission" date="2017-03" db="EMBL/GenBank/DDBJ databases">
        <title>WGS assembly of Porphyra umbilicalis.</title>
        <authorList>
            <person name="Brawley S.H."/>
            <person name="Blouin N.A."/>
            <person name="Ficko-Blean E."/>
            <person name="Wheeler G.L."/>
            <person name="Lohr M."/>
            <person name="Goodson H.V."/>
            <person name="Jenkins J.W."/>
            <person name="Blaby-Haas C.E."/>
            <person name="Helliwell K.E."/>
            <person name="Chan C."/>
            <person name="Marriage T."/>
            <person name="Bhattacharya D."/>
            <person name="Klein A.S."/>
            <person name="Badis Y."/>
            <person name="Brodie J."/>
            <person name="Cao Y."/>
            <person name="Collen J."/>
            <person name="Dittami S.M."/>
            <person name="Gachon C.M."/>
            <person name="Green B.R."/>
            <person name="Karpowicz S."/>
            <person name="Kim J.W."/>
            <person name="Kudahl U."/>
            <person name="Lin S."/>
            <person name="Michel G."/>
            <person name="Mittag M."/>
            <person name="Olson B.J."/>
            <person name="Pangilinan J."/>
            <person name="Peng Y."/>
            <person name="Qiu H."/>
            <person name="Shu S."/>
            <person name="Singer J.T."/>
            <person name="Smith A.G."/>
            <person name="Sprecher B.N."/>
            <person name="Wagner V."/>
            <person name="Wang W."/>
            <person name="Wang Z.-Y."/>
            <person name="Yan J."/>
            <person name="Yarish C."/>
            <person name="Zoeuner-Riek S."/>
            <person name="Zhuang Y."/>
            <person name="Zou Y."/>
            <person name="Lindquist E.A."/>
            <person name="Grimwood J."/>
            <person name="Barry K."/>
            <person name="Rokhsar D.S."/>
            <person name="Schmutz J."/>
            <person name="Stiller J.W."/>
            <person name="Grossman A.R."/>
            <person name="Prochnik S.E."/>
        </authorList>
    </citation>
    <scope>NUCLEOTIDE SEQUENCE [LARGE SCALE GENOMIC DNA]</scope>
    <source>
        <strain evidence="2">4086291</strain>
    </source>
</reference>